<gene>
    <name evidence="1" type="ORF">SAMN05444581_105199</name>
</gene>
<dbReference type="NCBIfam" id="NF006035">
    <property type="entry name" value="PRK08177.1"/>
    <property type="match status" value="1"/>
</dbReference>
<organism evidence="1 2">
    <name type="scientific">Methylocapsa palsarum</name>
    <dbReference type="NCBI Taxonomy" id="1612308"/>
    <lineage>
        <taxon>Bacteria</taxon>
        <taxon>Pseudomonadati</taxon>
        <taxon>Pseudomonadota</taxon>
        <taxon>Alphaproteobacteria</taxon>
        <taxon>Hyphomicrobiales</taxon>
        <taxon>Beijerinckiaceae</taxon>
        <taxon>Methylocapsa</taxon>
    </lineage>
</organism>
<dbReference type="EMBL" id="FOSN01000005">
    <property type="protein sequence ID" value="SFK29992.1"/>
    <property type="molecule type" value="Genomic_DNA"/>
</dbReference>
<dbReference type="InterPro" id="IPR036291">
    <property type="entry name" value="NAD(P)-bd_dom_sf"/>
</dbReference>
<dbReference type="RefSeq" id="WP_091680757.1">
    <property type="nucleotide sequence ID" value="NZ_FOSN01000005.1"/>
</dbReference>
<dbReference type="Gene3D" id="3.40.50.720">
    <property type="entry name" value="NAD(P)-binding Rossmann-like Domain"/>
    <property type="match status" value="1"/>
</dbReference>
<dbReference type="CDD" id="cd05325">
    <property type="entry name" value="carb_red_sniffer_like_SDR_c"/>
    <property type="match status" value="1"/>
</dbReference>
<dbReference type="OrthoDB" id="9785826at2"/>
<sequence length="230" mass="24309">MPRSALVIGASRGLGLGLVRELASRGWRVTPTVRDRAKAASLVQLEKDNPTGIRIETLDVNDANAVETLAARLAGQKFDLIFLNAGIFGPAHQSVDEATAEDIGRLVYTNSIAPVKIAKRFSAQVAPGGTIAFMTSQLGSVAGNTSGGYDLYRASKAALNTLTRSFAITLKDTGVTVLSIHPGWVRTDMGGDAAPLDVATSATGIVDVIEARWGSKSHAYLNYKGEDLPW</sequence>
<evidence type="ECO:0000313" key="1">
    <source>
        <dbReference type="EMBL" id="SFK29992.1"/>
    </source>
</evidence>
<dbReference type="GO" id="GO:0016616">
    <property type="term" value="F:oxidoreductase activity, acting on the CH-OH group of donors, NAD or NADP as acceptor"/>
    <property type="evidence" value="ECO:0007669"/>
    <property type="project" value="TreeGrafter"/>
</dbReference>
<dbReference type="PANTHER" id="PTHR45458">
    <property type="entry name" value="SHORT-CHAIN DEHYDROGENASE/REDUCTASE SDR"/>
    <property type="match status" value="1"/>
</dbReference>
<name>A0A1I3YDU9_9HYPH</name>
<dbReference type="Pfam" id="PF00106">
    <property type="entry name" value="adh_short"/>
    <property type="match status" value="1"/>
</dbReference>
<dbReference type="Proteomes" id="UP000198755">
    <property type="component" value="Unassembled WGS sequence"/>
</dbReference>
<dbReference type="InterPro" id="IPR002347">
    <property type="entry name" value="SDR_fam"/>
</dbReference>
<dbReference type="PANTHER" id="PTHR45458:SF1">
    <property type="entry name" value="SHORT CHAIN DEHYDROGENASE"/>
    <property type="match status" value="1"/>
</dbReference>
<proteinExistence type="predicted"/>
<dbReference type="InterPro" id="IPR052184">
    <property type="entry name" value="SDR_enzymes"/>
</dbReference>
<dbReference type="SUPFAM" id="SSF51735">
    <property type="entry name" value="NAD(P)-binding Rossmann-fold domains"/>
    <property type="match status" value="1"/>
</dbReference>
<accession>A0A1I3YDU9</accession>
<evidence type="ECO:0000313" key="2">
    <source>
        <dbReference type="Proteomes" id="UP000198755"/>
    </source>
</evidence>
<dbReference type="AlphaFoldDB" id="A0A1I3YDU9"/>
<dbReference type="STRING" id="1612308.SAMN05444581_105199"/>
<keyword evidence="2" id="KW-1185">Reference proteome</keyword>
<reference evidence="1 2" key="1">
    <citation type="submission" date="2016-10" db="EMBL/GenBank/DDBJ databases">
        <authorList>
            <person name="de Groot N.N."/>
        </authorList>
    </citation>
    <scope>NUCLEOTIDE SEQUENCE [LARGE SCALE GENOMIC DNA]</scope>
    <source>
        <strain evidence="1 2">NE2</strain>
    </source>
</reference>
<dbReference type="PRINTS" id="PR00081">
    <property type="entry name" value="GDHRDH"/>
</dbReference>
<protein>
    <submittedName>
        <fullName evidence="1">Short-chain dehydrogenase</fullName>
    </submittedName>
</protein>